<dbReference type="Pfam" id="PF13631">
    <property type="entry name" value="Cytochrom_B_N_2"/>
    <property type="match status" value="1"/>
</dbReference>
<feature type="transmembrane region" description="Helical" evidence="1">
    <location>
        <begin position="424"/>
        <end position="443"/>
    </location>
</feature>
<dbReference type="PROSITE" id="PS51002">
    <property type="entry name" value="CYTB_NTER"/>
    <property type="match status" value="1"/>
</dbReference>
<keyword evidence="5" id="KW-1185">Reference proteome</keyword>
<dbReference type="GO" id="GO:0016020">
    <property type="term" value="C:membrane"/>
    <property type="evidence" value="ECO:0007669"/>
    <property type="project" value="InterPro"/>
</dbReference>
<keyword evidence="1" id="KW-0472">Membrane</keyword>
<feature type="transmembrane region" description="Helical" evidence="1">
    <location>
        <begin position="88"/>
        <end position="113"/>
    </location>
</feature>
<feature type="transmembrane region" description="Helical" evidence="1">
    <location>
        <begin position="533"/>
        <end position="552"/>
    </location>
</feature>
<feature type="domain" description="Cytochrome b/b6 N-terminal region profile" evidence="2">
    <location>
        <begin position="2"/>
        <end position="220"/>
    </location>
</feature>
<dbReference type="InterPro" id="IPR016174">
    <property type="entry name" value="Di-haem_cyt_TM"/>
</dbReference>
<evidence type="ECO:0000313" key="4">
    <source>
        <dbReference type="EMBL" id="SJK85249.1"/>
    </source>
</evidence>
<keyword evidence="1" id="KW-0812">Transmembrane</keyword>
<feature type="transmembrane region" description="Helical" evidence="1">
    <location>
        <begin position="389"/>
        <end position="412"/>
    </location>
</feature>
<evidence type="ECO:0000259" key="2">
    <source>
        <dbReference type="PROSITE" id="PS51002"/>
    </source>
</evidence>
<dbReference type="PANTHER" id="PTHR19271:SF16">
    <property type="entry name" value="CYTOCHROME B"/>
    <property type="match status" value="1"/>
</dbReference>
<evidence type="ECO:0000313" key="5">
    <source>
        <dbReference type="Proteomes" id="UP000187822"/>
    </source>
</evidence>
<dbReference type="GO" id="GO:0016491">
    <property type="term" value="F:oxidoreductase activity"/>
    <property type="evidence" value="ECO:0007669"/>
    <property type="project" value="InterPro"/>
</dbReference>
<name>A0A1N5VPS9_9ARCH</name>
<dbReference type="InterPro" id="IPR027387">
    <property type="entry name" value="Cytb/b6-like_sf"/>
</dbReference>
<dbReference type="PANTHER" id="PTHR19271">
    <property type="entry name" value="CYTOCHROME B"/>
    <property type="match status" value="1"/>
</dbReference>
<feature type="transmembrane region" description="Helical" evidence="1">
    <location>
        <begin position="41"/>
        <end position="68"/>
    </location>
</feature>
<dbReference type="InterPro" id="IPR005797">
    <property type="entry name" value="Cyt_b/b6_N"/>
</dbReference>
<gene>
    <name evidence="4" type="ORF">CPM_1453</name>
    <name evidence="3" type="ORF">CSP5_1459</name>
</gene>
<dbReference type="SUPFAM" id="SSF81648">
    <property type="entry name" value="a domain/subunit of cytochrome bc1 complex (Ubiquinol-cytochrome c reductase)"/>
    <property type="match status" value="1"/>
</dbReference>
<dbReference type="SUPFAM" id="SSF81342">
    <property type="entry name" value="Transmembrane di-heme cytochromes"/>
    <property type="match status" value="1"/>
</dbReference>
<dbReference type="Proteomes" id="UP000187822">
    <property type="component" value="Chromosome I"/>
</dbReference>
<feature type="transmembrane region" description="Helical" evidence="1">
    <location>
        <begin position="125"/>
        <end position="143"/>
    </location>
</feature>
<reference evidence="5" key="2">
    <citation type="submission" date="2016-06" db="EMBL/GenBank/DDBJ databases">
        <authorList>
            <person name="Toshchakov V.S."/>
        </authorList>
    </citation>
    <scope>NUCLEOTIDE SEQUENCE [LARGE SCALE GENOMIC DNA]</scope>
    <source>
        <strain>PM4 (JCM 30641</strain>
        <strain evidence="5">\VKM B-2940)</strain>
    </source>
</reference>
<keyword evidence="1" id="KW-1133">Transmembrane helix</keyword>
<evidence type="ECO:0000256" key="1">
    <source>
        <dbReference type="SAM" id="Phobius"/>
    </source>
</evidence>
<dbReference type="STRING" id="1673428.CPM_1453"/>
<sequence>MSMNDIRKNFSIKNVLGEDPLKIEELPLATVPDYMRKKGGFWYWTGALISMAFIYQVVTGLILLLYYNPANAYACTEYVLRDVPYGELFLTTHLYGAYAMVVLVYLHMFRNYFNGAYKRPRELQWVTGVILLALTIGVGYFGYSMTGDVLSADATDVGRGIALSVPVLGKISEEIVFGNGTNTSLFIRMLGLHIILAALIGALFGFHFYLAEANGMMPSQRLANYKAPAVDKDKPEYKKWYPYNLMFMMQLGAFTFGILLFLPSAIDALRAIHMGVPALFDPFPQVASTSPLAPYVPPYPPWFLLFVYKAIDFKFFNLFGAYSPLMASAVFGGIPLIYFLIVPFLDRSNNLHPLSRPVFTAFGVLAIIYLIILSLWGVLAPGIPISNDIVALVLLPPFIIVMGFFLAFGHLYKKGAFKPSLAKLTGSFIIFVILLSLGIFELSLELGNMMHGVTLSNTLNVGAYGAATAFAAFGTMKSSNFAHLSMEQPKPVKGIQISQKTVNVLVAILFIIAAEILWLMIQVDPTNLVQEAGFGMGLGGLLFIVGIGIRLYRLAYYNE</sequence>
<dbReference type="GO" id="GO:0009055">
    <property type="term" value="F:electron transfer activity"/>
    <property type="evidence" value="ECO:0007669"/>
    <property type="project" value="InterPro"/>
</dbReference>
<dbReference type="InterPro" id="IPR036150">
    <property type="entry name" value="Cyt_b/b6_C_sf"/>
</dbReference>
<organism evidence="3 6">
    <name type="scientific">Cuniculiplasma divulgatum</name>
    <dbReference type="NCBI Taxonomy" id="1673428"/>
    <lineage>
        <taxon>Archaea</taxon>
        <taxon>Methanobacteriati</taxon>
        <taxon>Thermoplasmatota</taxon>
        <taxon>Thermoplasmata</taxon>
        <taxon>Thermoplasmatales</taxon>
        <taxon>Cuniculiplasmataceae</taxon>
        <taxon>Cuniculiplasma</taxon>
    </lineage>
</organism>
<dbReference type="KEGG" id="cdiv:CPM_1453"/>
<dbReference type="GO" id="GO:0022904">
    <property type="term" value="P:respiratory electron transport chain"/>
    <property type="evidence" value="ECO:0007669"/>
    <property type="project" value="InterPro"/>
</dbReference>
<dbReference type="Proteomes" id="UP000195607">
    <property type="component" value="Chromosome I"/>
</dbReference>
<protein>
    <submittedName>
        <fullName evidence="3">Cytochrome b subunit of the bc complex</fullName>
    </submittedName>
</protein>
<dbReference type="AlphaFoldDB" id="A0A1N5VPS9"/>
<evidence type="ECO:0000313" key="3">
    <source>
        <dbReference type="EMBL" id="SIM74759.1"/>
    </source>
</evidence>
<dbReference type="GeneID" id="41588700"/>
<dbReference type="EMBL" id="LT719092">
    <property type="protein sequence ID" value="SJK85249.1"/>
    <property type="molecule type" value="Genomic_DNA"/>
</dbReference>
<feature type="transmembrane region" description="Helical" evidence="1">
    <location>
        <begin position="502"/>
        <end position="521"/>
    </location>
</feature>
<dbReference type="RefSeq" id="WP_021788836.1">
    <property type="nucleotide sequence ID" value="NZ_LT671858.1"/>
</dbReference>
<dbReference type="EMBL" id="LT671858">
    <property type="protein sequence ID" value="SIM74759.1"/>
    <property type="molecule type" value="Genomic_DNA"/>
</dbReference>
<dbReference type="Gene3D" id="1.20.810.10">
    <property type="entry name" value="Cytochrome Bc1 Complex, Chain C"/>
    <property type="match status" value="1"/>
</dbReference>
<proteinExistence type="predicted"/>
<accession>A0A1N5VPS9</accession>
<feature type="transmembrane region" description="Helical" evidence="1">
    <location>
        <begin position="190"/>
        <end position="211"/>
    </location>
</feature>
<feature type="transmembrane region" description="Helical" evidence="1">
    <location>
        <begin position="243"/>
        <end position="266"/>
    </location>
</feature>
<feature type="transmembrane region" description="Helical" evidence="1">
    <location>
        <begin position="463"/>
        <end position="482"/>
    </location>
</feature>
<feature type="transmembrane region" description="Helical" evidence="1">
    <location>
        <begin position="357"/>
        <end position="377"/>
    </location>
</feature>
<reference evidence="3 6" key="1">
    <citation type="submission" date="2016-04" db="EMBL/GenBank/DDBJ databases">
        <authorList>
            <person name="Evans L.H."/>
            <person name="Alamgir A."/>
            <person name="Owens N."/>
            <person name="Weber N.D."/>
            <person name="Virtaneva K."/>
            <person name="Barbian K."/>
            <person name="Babar A."/>
            <person name="Rosenke K."/>
        </authorList>
    </citation>
    <scope>NUCLEOTIDE SEQUENCE [LARGE SCALE GENOMIC DNA]</scope>
    <source>
        <strain evidence="3">S5</strain>
        <strain evidence="6">S5(T) (JCM 30642 \VKM B-2941)</strain>
    </source>
</reference>
<dbReference type="OrthoDB" id="55795at2157"/>
<evidence type="ECO:0000313" key="6">
    <source>
        <dbReference type="Proteomes" id="UP000195607"/>
    </source>
</evidence>
<feature type="transmembrane region" description="Helical" evidence="1">
    <location>
        <begin position="325"/>
        <end position="345"/>
    </location>
</feature>
<reference evidence="4" key="3">
    <citation type="submission" date="2016-06" db="EMBL/GenBank/DDBJ databases">
        <authorList>
            <person name="Olsen C.W."/>
            <person name="Carey S."/>
            <person name="Hinshaw L."/>
            <person name="Karasin A.I."/>
        </authorList>
    </citation>
    <scope>NUCLEOTIDE SEQUENCE [LARGE SCALE GENOMIC DNA]</scope>
    <source>
        <strain evidence="4">PM4</strain>
    </source>
</reference>